<protein>
    <submittedName>
        <fullName evidence="1">Uncharacterized protein</fullName>
    </submittedName>
</protein>
<keyword evidence="2" id="KW-1185">Reference proteome</keyword>
<dbReference type="Proteomes" id="UP000290401">
    <property type="component" value="Unassembled WGS sequence"/>
</dbReference>
<evidence type="ECO:0000313" key="1">
    <source>
        <dbReference type="EMBL" id="RXH17755.1"/>
    </source>
</evidence>
<organism evidence="1 2">
    <name type="scientific">Bradyrhizobium guangzhouense</name>
    <dbReference type="NCBI Taxonomy" id="1325095"/>
    <lineage>
        <taxon>Bacteria</taxon>
        <taxon>Pseudomonadati</taxon>
        <taxon>Pseudomonadota</taxon>
        <taxon>Alphaproteobacteria</taxon>
        <taxon>Hyphomicrobiales</taxon>
        <taxon>Nitrobacteraceae</taxon>
        <taxon>Bradyrhizobium</taxon>
    </lineage>
</organism>
<evidence type="ECO:0000313" key="2">
    <source>
        <dbReference type="Proteomes" id="UP000290401"/>
    </source>
</evidence>
<name>A0ABY0EDD1_9BRAD</name>
<dbReference type="EMBL" id="RDQZ01000001">
    <property type="protein sequence ID" value="RXH17755.1"/>
    <property type="molecule type" value="Genomic_DNA"/>
</dbReference>
<accession>A0ABY0EDD1</accession>
<comment type="caution">
    <text evidence="1">The sequence shown here is derived from an EMBL/GenBank/DDBJ whole genome shotgun (WGS) entry which is preliminary data.</text>
</comment>
<proteinExistence type="predicted"/>
<reference evidence="1 2" key="1">
    <citation type="submission" date="2018-10" db="EMBL/GenBank/DDBJ databases">
        <title>Bradyrhizobium sp. nov., effective nodules isolated from peanut in China.</title>
        <authorList>
            <person name="Li Y."/>
        </authorList>
    </citation>
    <scope>NUCLEOTIDE SEQUENCE [LARGE SCALE GENOMIC DNA]</scope>
    <source>
        <strain evidence="1 2">CCBAU 53426</strain>
    </source>
</reference>
<sequence>MHRCHSPRPGYAKASPRFQSWARRSFSAGGKRGIQYAAASRRDHNCLGVLDRPVKPGDDSEVMPHALRASAPSIMLTAFCTPYTATKEPKRGPFSWPSSTW</sequence>
<gene>
    <name evidence="1" type="ORF">EAS56_01305</name>
</gene>